<dbReference type="Gene3D" id="2.60.120.820">
    <property type="entry name" value="PHR domain"/>
    <property type="match status" value="1"/>
</dbReference>
<evidence type="ECO:0000313" key="7">
    <source>
        <dbReference type="Proteomes" id="UP001163046"/>
    </source>
</evidence>
<dbReference type="GO" id="GO:0034553">
    <property type="term" value="P:mitochondrial respiratory chain complex II assembly"/>
    <property type="evidence" value="ECO:0007669"/>
    <property type="project" value="TreeGrafter"/>
</dbReference>
<dbReference type="InterPro" id="IPR005631">
    <property type="entry name" value="SDH"/>
</dbReference>
<keyword evidence="3" id="KW-0143">Chaperone</keyword>
<protein>
    <submittedName>
        <fullName evidence="6">Succinate dehydrogenase assembly factor 2, mitochondrial</fullName>
    </submittedName>
</protein>
<evidence type="ECO:0000256" key="3">
    <source>
        <dbReference type="ARBA" id="ARBA00023186"/>
    </source>
</evidence>
<dbReference type="EMBL" id="MU827312">
    <property type="protein sequence ID" value="KAJ7360045.1"/>
    <property type="molecule type" value="Genomic_DNA"/>
</dbReference>
<evidence type="ECO:0000259" key="5">
    <source>
        <dbReference type="Pfam" id="PF08005"/>
    </source>
</evidence>
<evidence type="ECO:0000256" key="1">
    <source>
        <dbReference type="ARBA" id="ARBA00004305"/>
    </source>
</evidence>
<dbReference type="Pfam" id="PF08005">
    <property type="entry name" value="PHR"/>
    <property type="match status" value="1"/>
</dbReference>
<feature type="region of interest" description="Disordered" evidence="4">
    <location>
        <begin position="1"/>
        <end position="20"/>
    </location>
</feature>
<dbReference type="Gene3D" id="1.10.150.250">
    <property type="entry name" value="Flavinator of succinate dehydrogenase"/>
    <property type="match status" value="1"/>
</dbReference>
<sequence>MKYFSSNLTSPVGFKEADRGGSCLRCSRKKSHRNIEIHLKNTPDSPACLEIAVDKDIMLYGVSFYGNKYEDYSATLEIIADDDDSVIAAKTGAFTSVCIESETHFLYSGGYYDSEPDSPFCYYGFDILLDVPVTLKRDIEYTIEASIDGPDSFVQGVMRHMVKIYNAGVTFNFTQPGGDSEEEAMYPEAWNVGKWIVVELILPISFEIHSTFADKHLESLSDSLLDQYDRLINQPSNDWEIYYWMTDKKTTPKEYDNQVMDLLKNHAKNKKMEERIRQPDLQQK</sequence>
<organism evidence="6 7">
    <name type="scientific">Desmophyllum pertusum</name>
    <dbReference type="NCBI Taxonomy" id="174260"/>
    <lineage>
        <taxon>Eukaryota</taxon>
        <taxon>Metazoa</taxon>
        <taxon>Cnidaria</taxon>
        <taxon>Anthozoa</taxon>
        <taxon>Hexacorallia</taxon>
        <taxon>Scleractinia</taxon>
        <taxon>Caryophylliina</taxon>
        <taxon>Caryophylliidae</taxon>
        <taxon>Desmophyllum</taxon>
    </lineage>
</organism>
<evidence type="ECO:0000313" key="6">
    <source>
        <dbReference type="EMBL" id="KAJ7360045.1"/>
    </source>
</evidence>
<dbReference type="OrthoDB" id="284292at2759"/>
<keyword evidence="7" id="KW-1185">Reference proteome</keyword>
<reference evidence="6" key="1">
    <citation type="submission" date="2023-01" db="EMBL/GenBank/DDBJ databases">
        <title>Genome assembly of the deep-sea coral Lophelia pertusa.</title>
        <authorList>
            <person name="Herrera S."/>
            <person name="Cordes E."/>
        </authorList>
    </citation>
    <scope>NUCLEOTIDE SEQUENCE</scope>
    <source>
        <strain evidence="6">USNM1676648</strain>
        <tissue evidence="6">Polyp</tissue>
    </source>
</reference>
<proteinExistence type="predicted"/>
<comment type="subcellular location">
    <subcellularLocation>
        <location evidence="1">Mitochondrion matrix</location>
    </subcellularLocation>
</comment>
<accession>A0A9W9YPK8</accession>
<evidence type="ECO:0000256" key="2">
    <source>
        <dbReference type="ARBA" id="ARBA00023128"/>
    </source>
</evidence>
<dbReference type="Pfam" id="PF03937">
    <property type="entry name" value="Sdh5"/>
    <property type="match status" value="1"/>
</dbReference>
<dbReference type="InterPro" id="IPR038648">
    <property type="entry name" value="PHR_sf"/>
</dbReference>
<dbReference type="FunFam" id="1.10.150.250:FF:000002">
    <property type="entry name" value="Succinate dehydrogenase assembly factor 2, mitochondrial"/>
    <property type="match status" value="1"/>
</dbReference>
<feature type="domain" description="PHR" evidence="5">
    <location>
        <begin position="49"/>
        <end position="174"/>
    </location>
</feature>
<dbReference type="AlphaFoldDB" id="A0A9W9YPK8"/>
<dbReference type="PANTHER" id="PTHR12469">
    <property type="entry name" value="PROTEIN EMI5 HOMOLOG, MITOCHONDRIAL"/>
    <property type="match status" value="1"/>
</dbReference>
<dbReference type="SUPFAM" id="SSF109910">
    <property type="entry name" value="YgfY-like"/>
    <property type="match status" value="1"/>
</dbReference>
<dbReference type="GO" id="GO:0005759">
    <property type="term" value="C:mitochondrial matrix"/>
    <property type="evidence" value="ECO:0007669"/>
    <property type="project" value="UniProtKB-SubCell"/>
</dbReference>
<feature type="compositionally biased region" description="Polar residues" evidence="4">
    <location>
        <begin position="1"/>
        <end position="10"/>
    </location>
</feature>
<dbReference type="GO" id="GO:0006121">
    <property type="term" value="P:mitochondrial electron transport, succinate to ubiquinone"/>
    <property type="evidence" value="ECO:0007669"/>
    <property type="project" value="TreeGrafter"/>
</dbReference>
<name>A0A9W9YPK8_9CNID</name>
<dbReference type="Proteomes" id="UP001163046">
    <property type="component" value="Unassembled WGS sequence"/>
</dbReference>
<comment type="caution">
    <text evidence="6">The sequence shown here is derived from an EMBL/GenBank/DDBJ whole genome shotgun (WGS) entry which is preliminary data.</text>
</comment>
<dbReference type="GO" id="GO:0006099">
    <property type="term" value="P:tricarboxylic acid cycle"/>
    <property type="evidence" value="ECO:0007669"/>
    <property type="project" value="TreeGrafter"/>
</dbReference>
<dbReference type="PANTHER" id="PTHR12469:SF2">
    <property type="entry name" value="SUCCINATE DEHYDROGENASE ASSEMBLY FACTOR 2, MITOCHONDRIAL"/>
    <property type="match status" value="1"/>
</dbReference>
<dbReference type="InterPro" id="IPR036714">
    <property type="entry name" value="SDH_sf"/>
</dbReference>
<dbReference type="InterPro" id="IPR012983">
    <property type="entry name" value="PHR"/>
</dbReference>
<keyword evidence="2" id="KW-0496">Mitochondrion</keyword>
<gene>
    <name evidence="6" type="primary">SDHAF2_2</name>
    <name evidence="6" type="ORF">OS493_019136</name>
</gene>
<evidence type="ECO:0000256" key="4">
    <source>
        <dbReference type="SAM" id="MobiDB-lite"/>
    </source>
</evidence>